<evidence type="ECO:0000313" key="1">
    <source>
        <dbReference type="EMBL" id="EKC46504.1"/>
    </source>
</evidence>
<feature type="non-terminal residue" evidence="1">
    <location>
        <position position="1"/>
    </location>
</feature>
<dbReference type="EMBL" id="AJWY01013614">
    <property type="protein sequence ID" value="EKC46504.1"/>
    <property type="molecule type" value="Genomic_DNA"/>
</dbReference>
<dbReference type="AlphaFoldDB" id="K1RSP3"/>
<protein>
    <submittedName>
        <fullName evidence="1">Uncharacterized protein</fullName>
    </submittedName>
</protein>
<comment type="caution">
    <text evidence="1">The sequence shown here is derived from an EMBL/GenBank/DDBJ whole genome shotgun (WGS) entry which is preliminary data.</text>
</comment>
<proteinExistence type="predicted"/>
<accession>K1RSP3</accession>
<sequence>DTAITMTMPVLKLVELPTTVTFRNAPANYLDGNMIFSVSPSRISAAVPVEKVDQITSLSVGTIDFSELDAGLNTLNFKASDITDFMITDQSIKNFKVSVNMSGMTSGLFSVPAANVTITGQKQGYNSVVTSNGISGVKLIGPADSISKINPDMLSVKLDLTSYDVKEGEQKIPVLITVTGDTAVWAHGTYYVTINSTASEQ</sequence>
<gene>
    <name evidence="1" type="ORF">LEA_19817</name>
</gene>
<organism evidence="1">
    <name type="scientific">human gut metagenome</name>
    <dbReference type="NCBI Taxonomy" id="408170"/>
    <lineage>
        <taxon>unclassified sequences</taxon>
        <taxon>metagenomes</taxon>
        <taxon>organismal metagenomes</taxon>
    </lineage>
</organism>
<dbReference type="Gene3D" id="2.170.120.30">
    <property type="match status" value="1"/>
</dbReference>
<name>K1RSP3_9ZZZZ</name>
<reference evidence="1" key="1">
    <citation type="journal article" date="2013" name="Environ. Microbiol.">
        <title>Microbiota from the distal guts of lean and obese adolescents exhibit partial functional redundancy besides clear differences in community structure.</title>
        <authorList>
            <person name="Ferrer M."/>
            <person name="Ruiz A."/>
            <person name="Lanza F."/>
            <person name="Haange S.B."/>
            <person name="Oberbach A."/>
            <person name="Till H."/>
            <person name="Bargiela R."/>
            <person name="Campoy C."/>
            <person name="Segura M.T."/>
            <person name="Richter M."/>
            <person name="von Bergen M."/>
            <person name="Seifert J."/>
            <person name="Suarez A."/>
        </authorList>
    </citation>
    <scope>NUCLEOTIDE SEQUENCE</scope>
</reference>